<reference evidence="5 6" key="1">
    <citation type="submission" date="2017-08" db="EMBL/GenBank/DDBJ databases">
        <authorList>
            <person name="de Groot N.N."/>
        </authorList>
    </citation>
    <scope>NUCLEOTIDE SEQUENCE [LARGE SCALE GENOMIC DNA]</scope>
    <source>
        <strain evidence="5 6">HM2</strain>
    </source>
</reference>
<dbReference type="GO" id="GO:0043565">
    <property type="term" value="F:sequence-specific DNA binding"/>
    <property type="evidence" value="ECO:0007669"/>
    <property type="project" value="InterPro"/>
</dbReference>
<dbReference type="SMART" id="SM00342">
    <property type="entry name" value="HTH_ARAC"/>
    <property type="match status" value="1"/>
</dbReference>
<dbReference type="Pfam" id="PF12833">
    <property type="entry name" value="HTH_18"/>
    <property type="match status" value="1"/>
</dbReference>
<dbReference type="Proteomes" id="UP000255423">
    <property type="component" value="Unassembled WGS sequence"/>
</dbReference>
<proteinExistence type="predicted"/>
<dbReference type="PANTHER" id="PTHR43280:SF32">
    <property type="entry name" value="TRANSCRIPTIONAL REGULATORY PROTEIN"/>
    <property type="match status" value="1"/>
</dbReference>
<sequence>MNDLPFHKNANIRTADFSMLNFLRQANVLPDKIAMITSLKEFGLENYVKVQAAVLLLVKRGSVDVELDLKTYHLEAGALFVVFPEQVLRAKKASADFEPVCIACSKNMIDELIIRFDDNTRLILRFRENPLQQLDKGKFEQLNASFEFLKKKFETTETNACRLQVLKNHLIGLLYECIGFVDESLTTDVVKSRGQVLFAQFIDLVVEKHREQHSVKYYADELGITPKYLSAVAEEQTGKNAKRWIDEHIALDAKVLLRSSSRDIQKVSKILNFPDVSFFGKFFKRLVGVSPKAYRKTAE</sequence>
<keyword evidence="1" id="KW-0805">Transcription regulation</keyword>
<dbReference type="PANTHER" id="PTHR43280">
    <property type="entry name" value="ARAC-FAMILY TRANSCRIPTIONAL REGULATOR"/>
    <property type="match status" value="1"/>
</dbReference>
<keyword evidence="2" id="KW-0238">DNA-binding</keyword>
<dbReference type="Gene3D" id="1.10.10.60">
    <property type="entry name" value="Homeodomain-like"/>
    <property type="match status" value="1"/>
</dbReference>
<dbReference type="SUPFAM" id="SSF46689">
    <property type="entry name" value="Homeodomain-like"/>
    <property type="match status" value="1"/>
</dbReference>
<evidence type="ECO:0000313" key="5">
    <source>
        <dbReference type="EMBL" id="SUQ25935.1"/>
    </source>
</evidence>
<evidence type="ECO:0000256" key="2">
    <source>
        <dbReference type="ARBA" id="ARBA00023125"/>
    </source>
</evidence>
<dbReference type="AlphaFoldDB" id="A0A380S833"/>
<dbReference type="EMBL" id="UHJL01000005">
    <property type="protein sequence ID" value="SUQ25935.1"/>
    <property type="molecule type" value="Genomic_DNA"/>
</dbReference>
<evidence type="ECO:0000259" key="4">
    <source>
        <dbReference type="PROSITE" id="PS01124"/>
    </source>
</evidence>
<dbReference type="InterPro" id="IPR018060">
    <property type="entry name" value="HTH_AraC"/>
</dbReference>
<dbReference type="PROSITE" id="PS01124">
    <property type="entry name" value="HTH_ARAC_FAMILY_2"/>
    <property type="match status" value="1"/>
</dbReference>
<feature type="domain" description="HTH araC/xylS-type" evidence="4">
    <location>
        <begin position="199"/>
        <end position="297"/>
    </location>
</feature>
<protein>
    <submittedName>
        <fullName evidence="5">Transcriptional regulator, AraC family</fullName>
    </submittedName>
</protein>
<dbReference type="InterPro" id="IPR009057">
    <property type="entry name" value="Homeodomain-like_sf"/>
</dbReference>
<accession>A0A380S833</accession>
<gene>
    <name evidence="5" type="ORF">SAMN05661053_2738</name>
</gene>
<organism evidence="5 6">
    <name type="scientific">Fibrobacter succinogenes</name>
    <name type="common">Bacteroides succinogenes</name>
    <dbReference type="NCBI Taxonomy" id="833"/>
    <lineage>
        <taxon>Bacteria</taxon>
        <taxon>Pseudomonadati</taxon>
        <taxon>Fibrobacterota</taxon>
        <taxon>Fibrobacteria</taxon>
        <taxon>Fibrobacterales</taxon>
        <taxon>Fibrobacteraceae</taxon>
        <taxon>Fibrobacter</taxon>
    </lineage>
</organism>
<evidence type="ECO:0000256" key="1">
    <source>
        <dbReference type="ARBA" id="ARBA00023015"/>
    </source>
</evidence>
<evidence type="ECO:0000313" key="6">
    <source>
        <dbReference type="Proteomes" id="UP000255423"/>
    </source>
</evidence>
<evidence type="ECO:0000256" key="3">
    <source>
        <dbReference type="ARBA" id="ARBA00023163"/>
    </source>
</evidence>
<name>A0A380S833_FIBSU</name>
<dbReference type="GO" id="GO:0003700">
    <property type="term" value="F:DNA-binding transcription factor activity"/>
    <property type="evidence" value="ECO:0007669"/>
    <property type="project" value="InterPro"/>
</dbReference>
<keyword evidence="3" id="KW-0804">Transcription</keyword>